<dbReference type="OrthoDB" id="7876709at2"/>
<dbReference type="AlphaFoldDB" id="A0A1I3X0S0"/>
<gene>
    <name evidence="1" type="ORF">SAMN05421835_11443</name>
</gene>
<accession>A0A1I3X0S0</accession>
<evidence type="ECO:0000313" key="1">
    <source>
        <dbReference type="EMBL" id="SFK12391.1"/>
    </source>
</evidence>
<reference evidence="1 2" key="1">
    <citation type="submission" date="2016-10" db="EMBL/GenBank/DDBJ databases">
        <authorList>
            <person name="de Groot N.N."/>
        </authorList>
    </citation>
    <scope>NUCLEOTIDE SEQUENCE [LARGE SCALE GENOMIC DNA]</scope>
    <source>
        <strain evidence="1 2">DSM 44468</strain>
    </source>
</reference>
<evidence type="ECO:0000313" key="2">
    <source>
        <dbReference type="Proteomes" id="UP000199025"/>
    </source>
</evidence>
<dbReference type="STRING" id="115433.SAMN05421835_11443"/>
<organism evidence="1 2">
    <name type="scientific">Amycolatopsis sacchari</name>
    <dbReference type="NCBI Taxonomy" id="115433"/>
    <lineage>
        <taxon>Bacteria</taxon>
        <taxon>Bacillati</taxon>
        <taxon>Actinomycetota</taxon>
        <taxon>Actinomycetes</taxon>
        <taxon>Pseudonocardiales</taxon>
        <taxon>Pseudonocardiaceae</taxon>
        <taxon>Amycolatopsis</taxon>
    </lineage>
</organism>
<name>A0A1I3X0S0_9PSEU</name>
<dbReference type="EMBL" id="FORP01000014">
    <property type="protein sequence ID" value="SFK12391.1"/>
    <property type="molecule type" value="Genomic_DNA"/>
</dbReference>
<sequence length="124" mass="14126">MTKNYPEFPDLTDVYLEDSYVLGISETPGTVVFSLDLVLTPGHPRYQTPPPDEQYCYAKAELVFAEVTGVRWPRRSDLTFTDATGEVDLGNIDTMVYRNDHYELTGDWGEVHIYTTQPPRLTFG</sequence>
<keyword evidence="2" id="KW-1185">Reference proteome</keyword>
<protein>
    <recommendedName>
        <fullName evidence="3">Immunity protein 50</fullName>
    </recommendedName>
</protein>
<dbReference type="RefSeq" id="WP_091510924.1">
    <property type="nucleotide sequence ID" value="NZ_FORP01000014.1"/>
</dbReference>
<dbReference type="Proteomes" id="UP000199025">
    <property type="component" value="Unassembled WGS sequence"/>
</dbReference>
<evidence type="ECO:0008006" key="3">
    <source>
        <dbReference type="Google" id="ProtNLM"/>
    </source>
</evidence>
<proteinExistence type="predicted"/>